<keyword evidence="2 3" id="KW-0378">Hydrolase</keyword>
<dbReference type="InterPro" id="IPR002018">
    <property type="entry name" value="CarbesteraseB"/>
</dbReference>
<accession>A0AAW5HY33</accession>
<dbReference type="Proteomes" id="UP001205920">
    <property type="component" value="Unassembled WGS sequence"/>
</dbReference>
<dbReference type="AlphaFoldDB" id="A0AAW5HY33"/>
<evidence type="ECO:0000256" key="1">
    <source>
        <dbReference type="ARBA" id="ARBA00005964"/>
    </source>
</evidence>
<keyword evidence="6" id="KW-1185">Reference proteome</keyword>
<dbReference type="InterPro" id="IPR029058">
    <property type="entry name" value="AB_hydrolase_fold"/>
</dbReference>
<reference evidence="5 6" key="1">
    <citation type="submission" date="2021-01" db="EMBL/GenBank/DDBJ databases">
        <title>Identification and Characterization of Corynebacterium sp.</title>
        <authorList>
            <person name="Luo Q."/>
            <person name="Qu P."/>
            <person name="Chen Q."/>
        </authorList>
    </citation>
    <scope>NUCLEOTIDE SEQUENCE [LARGE SCALE GENOMIC DNA]</scope>
    <source>
        <strain evidence="5 6">MC-18</strain>
    </source>
</reference>
<comment type="caution">
    <text evidence="5">The sequence shown here is derived from an EMBL/GenBank/DDBJ whole genome shotgun (WGS) entry which is preliminary data.</text>
</comment>
<organism evidence="5 6">
    <name type="scientific">Corynebacterium lipophilum</name>
    <dbReference type="NCBI Taxonomy" id="2804918"/>
    <lineage>
        <taxon>Bacteria</taxon>
        <taxon>Bacillati</taxon>
        <taxon>Actinomycetota</taxon>
        <taxon>Actinomycetes</taxon>
        <taxon>Mycobacteriales</taxon>
        <taxon>Corynebacteriaceae</taxon>
        <taxon>Corynebacterium</taxon>
    </lineage>
</organism>
<dbReference type="PANTHER" id="PTHR43142:SF1">
    <property type="entry name" value="CARBOXYLIC ESTER HYDROLASE"/>
    <property type="match status" value="1"/>
</dbReference>
<sequence>MDVTITCPAGAITGTATATMREFHSIPYSRIDAPFDPPRPAPEGHLIDATTPHPDTIGLSITTPPDARALDDYPVMVYLHGGRFEEGNHCETTSQPEAFASQGIVQVRVGYRRKFPGLLPFPNDTSFRAVEDCQEALRWVLRNIEHFGGDPTNVTLVGHSAGAALALWLARRDHFQGAFRRVLALSPAFPRVPFAQRKWAARGALGTPLTRLDLNWLADRRSDAIERAYQRFRTQYFHDIALGPAPFEPAELAEVPIVVTSTREEFHQSGEGFNAFGAAFIRCFGRFFGAKSAAARRNYIEAARATDPDAVVGRFFSDALVRRWVDAACEHGPADIHQIEFCADTPLGHSYELDTLFGEPTTHIGQLIYGYIRSGQADWPTYRPGRQVLRASLSADTTAVVKDPLRHVRAAFNQ</sequence>
<name>A0AAW5HY33_9CORY</name>
<evidence type="ECO:0000256" key="2">
    <source>
        <dbReference type="ARBA" id="ARBA00022801"/>
    </source>
</evidence>
<dbReference type="EC" id="3.1.1.-" evidence="3"/>
<protein>
    <recommendedName>
        <fullName evidence="3">Carboxylic ester hydrolase</fullName>
        <ecNumber evidence="3">3.1.1.-</ecNumber>
    </recommendedName>
</protein>
<gene>
    <name evidence="5" type="ORF">JMN37_05275</name>
</gene>
<evidence type="ECO:0000313" key="6">
    <source>
        <dbReference type="Proteomes" id="UP001205920"/>
    </source>
</evidence>
<feature type="domain" description="Carboxylesterase type B" evidence="4">
    <location>
        <begin position="56"/>
        <end position="188"/>
    </location>
</feature>
<dbReference type="PROSITE" id="PS00122">
    <property type="entry name" value="CARBOXYLESTERASE_B_1"/>
    <property type="match status" value="1"/>
</dbReference>
<evidence type="ECO:0000256" key="3">
    <source>
        <dbReference type="RuleBase" id="RU361235"/>
    </source>
</evidence>
<dbReference type="Gene3D" id="3.40.50.1820">
    <property type="entry name" value="alpha/beta hydrolase"/>
    <property type="match status" value="1"/>
</dbReference>
<dbReference type="SUPFAM" id="SSF53474">
    <property type="entry name" value="alpha/beta-Hydrolases"/>
    <property type="match status" value="1"/>
</dbReference>
<dbReference type="EMBL" id="JAEUWV010000005">
    <property type="protein sequence ID" value="MCO6394392.1"/>
    <property type="molecule type" value="Genomic_DNA"/>
</dbReference>
<dbReference type="Pfam" id="PF00135">
    <property type="entry name" value="COesterase"/>
    <property type="match status" value="1"/>
</dbReference>
<dbReference type="InterPro" id="IPR019826">
    <property type="entry name" value="Carboxylesterase_B_AS"/>
</dbReference>
<comment type="similarity">
    <text evidence="1 3">Belongs to the type-B carboxylesterase/lipase family.</text>
</comment>
<dbReference type="RefSeq" id="WP_252931268.1">
    <property type="nucleotide sequence ID" value="NZ_JAEUWV010000005.1"/>
</dbReference>
<dbReference type="PANTHER" id="PTHR43142">
    <property type="entry name" value="CARBOXYLIC ESTER HYDROLASE"/>
    <property type="match status" value="1"/>
</dbReference>
<evidence type="ECO:0000259" key="4">
    <source>
        <dbReference type="Pfam" id="PF00135"/>
    </source>
</evidence>
<evidence type="ECO:0000313" key="5">
    <source>
        <dbReference type="EMBL" id="MCO6394392.1"/>
    </source>
</evidence>
<proteinExistence type="inferred from homology"/>
<dbReference type="GO" id="GO:0016787">
    <property type="term" value="F:hydrolase activity"/>
    <property type="evidence" value="ECO:0007669"/>
    <property type="project" value="UniProtKB-KW"/>
</dbReference>